<dbReference type="EC" id="1.1.1.34" evidence="9"/>
<keyword evidence="9" id="KW-1133">Transmembrane helix</keyword>
<dbReference type="Gene3D" id="3.30.70.420">
    <property type="entry name" value="Hydroxymethylglutaryl-CoA reductase, class I/II, NAD/NADP-binding domain"/>
    <property type="match status" value="1"/>
</dbReference>
<comment type="function">
    <text evidence="1">Catalyzes the synthesis of mevalonate. The specific precursor of all isoprenoid compounds present in plants.</text>
</comment>
<keyword evidence="11" id="KW-1185">Reference proteome</keyword>
<evidence type="ECO:0000256" key="3">
    <source>
        <dbReference type="ARBA" id="ARBA00007661"/>
    </source>
</evidence>
<dbReference type="PANTHER" id="PTHR10572">
    <property type="entry name" value="3-HYDROXY-3-METHYLGLUTARYL-COENZYME A REDUCTASE"/>
    <property type="match status" value="1"/>
</dbReference>
<feature type="transmembrane region" description="Helical" evidence="9">
    <location>
        <begin position="481"/>
        <end position="506"/>
    </location>
</feature>
<dbReference type="InterPro" id="IPR009023">
    <property type="entry name" value="HMG_CoA_Rdtase_NAD(P)-bd_sf"/>
</dbReference>
<evidence type="ECO:0000256" key="7">
    <source>
        <dbReference type="ARBA" id="ARBA00023136"/>
    </source>
</evidence>
<dbReference type="Gene3D" id="3.90.770.10">
    <property type="entry name" value="3-hydroxy-3-methylglutaryl-coenzyme A Reductase, Chain A, domain 2"/>
    <property type="match status" value="1"/>
</dbReference>
<evidence type="ECO:0000256" key="8">
    <source>
        <dbReference type="ARBA" id="ARBA00023229"/>
    </source>
</evidence>
<proteinExistence type="inferred from homology"/>
<dbReference type="FunFam" id="3.30.70.420:FF:000001">
    <property type="entry name" value="3-hydroxy-3-methylglutaryl coenzyme A reductase"/>
    <property type="match status" value="1"/>
</dbReference>
<evidence type="ECO:0000256" key="9">
    <source>
        <dbReference type="RuleBase" id="RU361219"/>
    </source>
</evidence>
<dbReference type="SUPFAM" id="SSF56542">
    <property type="entry name" value="Substrate-binding domain of HMG-CoA reductase"/>
    <property type="match status" value="1"/>
</dbReference>
<keyword evidence="8" id="KW-0414">Isoprene biosynthesis</keyword>
<evidence type="ECO:0000256" key="6">
    <source>
        <dbReference type="ARBA" id="ARBA00023002"/>
    </source>
</evidence>
<dbReference type="Gene3D" id="1.10.3270.10">
    <property type="entry name" value="HMGR, N-terminal domain"/>
    <property type="match status" value="1"/>
</dbReference>
<dbReference type="InterPro" id="IPR023076">
    <property type="entry name" value="HMG_CoA_Rdtase_CS"/>
</dbReference>
<dbReference type="InterPro" id="IPR002202">
    <property type="entry name" value="HMG_CoA_Rdtase"/>
</dbReference>
<keyword evidence="7 9" id="KW-0472">Membrane</keyword>
<keyword evidence="6 9" id="KW-0560">Oxidoreductase</keyword>
<dbReference type="AlphaFoldDB" id="A0A8J5KL96"/>
<dbReference type="UniPathway" id="UPA00058">
    <property type="reaction ID" value="UER00103"/>
</dbReference>
<keyword evidence="5 9" id="KW-0521">NADP</keyword>
<evidence type="ECO:0000256" key="2">
    <source>
        <dbReference type="ARBA" id="ARBA00005084"/>
    </source>
</evidence>
<sequence>MGVRRKILWRLSFLVGAPNRRSQPLAFPLSVRHTKLLLSILTLVASLLYLLGLKETLTVIASLLYCVCFSSFFLAKFIAFLRGKRGKKSRSRVSPLETILTDDEIVASVVSGETPSEELESATGDSERAVMIRREAIRRVTGKGLVGLPLHGFDYASSSGRFCELKVGCLQLPVGVPGPLLLDGSQYYVPMATTEGCLVASVSRGFKAIALSGGASSVIFGDGITRALVVRLPSAARAAELQAFLENPDNLETLTELFNRSSRFARLQTIRCALAGRNLYMRFRCSTQDDVGMNIISEGVKHVLDYLLNNFNDMEVISTSSLVLFPYLGNLCSENKPVAVNWIEGRGKSVACEAIIKEEVVEKVLKTNIPALVELNKIKNLVGSALAGSLGGFNAQASNITSAIFIATGQDPATNVESSQCITMIEALNDGKELHVSVTLPSIEVGTVGRGTELAPQAACLDLLGVQGESLESPGANARRLATIIAGTVLAGELSLLSALAAGHLVQSHMKYNRSSNTNIGHQIK</sequence>
<gene>
    <name evidence="10" type="ORF">ZIOFF_057705</name>
</gene>
<comment type="catalytic activity">
    <reaction evidence="9">
        <text>(R)-mevalonate + 2 NADP(+) + CoA = (3S)-3-hydroxy-3-methylglutaryl-CoA + 2 NADPH + 2 H(+)</text>
        <dbReference type="Rhea" id="RHEA:15989"/>
        <dbReference type="ChEBI" id="CHEBI:15378"/>
        <dbReference type="ChEBI" id="CHEBI:36464"/>
        <dbReference type="ChEBI" id="CHEBI:43074"/>
        <dbReference type="ChEBI" id="CHEBI:57287"/>
        <dbReference type="ChEBI" id="CHEBI:57783"/>
        <dbReference type="ChEBI" id="CHEBI:58349"/>
        <dbReference type="EC" id="1.1.1.34"/>
    </reaction>
</comment>
<organism evidence="10 11">
    <name type="scientific">Zingiber officinale</name>
    <name type="common">Ginger</name>
    <name type="synonym">Amomum zingiber</name>
    <dbReference type="NCBI Taxonomy" id="94328"/>
    <lineage>
        <taxon>Eukaryota</taxon>
        <taxon>Viridiplantae</taxon>
        <taxon>Streptophyta</taxon>
        <taxon>Embryophyta</taxon>
        <taxon>Tracheophyta</taxon>
        <taxon>Spermatophyta</taxon>
        <taxon>Magnoliopsida</taxon>
        <taxon>Liliopsida</taxon>
        <taxon>Zingiberales</taxon>
        <taxon>Zingiberaceae</taxon>
        <taxon>Zingiber</taxon>
    </lineage>
</organism>
<evidence type="ECO:0000313" key="11">
    <source>
        <dbReference type="Proteomes" id="UP000734854"/>
    </source>
</evidence>
<protein>
    <recommendedName>
        <fullName evidence="9">3-hydroxy-3-methylglutaryl coenzyme A reductase</fullName>
        <shortName evidence="9">HMG-CoA reductase</shortName>
        <ecNumber evidence="9">1.1.1.34</ecNumber>
    </recommendedName>
</protein>
<dbReference type="InterPro" id="IPR023074">
    <property type="entry name" value="HMG_CoA_Rdtase_cat_sf"/>
</dbReference>
<feature type="transmembrane region" description="Helical" evidence="9">
    <location>
        <begin position="36"/>
        <end position="53"/>
    </location>
</feature>
<dbReference type="GO" id="GO:0015936">
    <property type="term" value="P:coenzyme A metabolic process"/>
    <property type="evidence" value="ECO:0007669"/>
    <property type="project" value="InterPro"/>
</dbReference>
<dbReference type="SUPFAM" id="SSF55035">
    <property type="entry name" value="NAD-binding domain of HMG-CoA reductase"/>
    <property type="match status" value="1"/>
</dbReference>
<evidence type="ECO:0000313" key="10">
    <source>
        <dbReference type="EMBL" id="KAG6481113.1"/>
    </source>
</evidence>
<evidence type="ECO:0000256" key="1">
    <source>
        <dbReference type="ARBA" id="ARBA00003817"/>
    </source>
</evidence>
<keyword evidence="9" id="KW-0812">Transmembrane</keyword>
<dbReference type="PROSITE" id="PS01192">
    <property type="entry name" value="HMG_COA_REDUCTASE_3"/>
    <property type="match status" value="1"/>
</dbReference>
<dbReference type="FunFam" id="3.90.770.10:FF:000001">
    <property type="entry name" value="3-hydroxy-3-methylglutaryl coenzyme A reductase"/>
    <property type="match status" value="1"/>
</dbReference>
<comment type="similarity">
    <text evidence="3 9">Belongs to the HMG-CoA reductase family.</text>
</comment>
<dbReference type="GO" id="GO:0008299">
    <property type="term" value="P:isoprenoid biosynthetic process"/>
    <property type="evidence" value="ECO:0007669"/>
    <property type="project" value="UniProtKB-KW"/>
</dbReference>
<dbReference type="GO" id="GO:0005789">
    <property type="term" value="C:endoplasmic reticulum membrane"/>
    <property type="evidence" value="ECO:0007669"/>
    <property type="project" value="UniProtKB-SubCell"/>
</dbReference>
<comment type="caution">
    <text evidence="10">The sequence shown here is derived from an EMBL/GenBank/DDBJ whole genome shotgun (WGS) entry which is preliminary data.</text>
</comment>
<dbReference type="GO" id="GO:0004420">
    <property type="term" value="F:hydroxymethylglutaryl-CoA reductase (NADPH) activity"/>
    <property type="evidence" value="ECO:0007669"/>
    <property type="project" value="UniProtKB-EC"/>
</dbReference>
<dbReference type="InterPro" id="IPR023282">
    <property type="entry name" value="HMG_CoA_Rdtase_N"/>
</dbReference>
<dbReference type="InterPro" id="IPR004554">
    <property type="entry name" value="HMG_CoA_Rdtase_eu_arc"/>
</dbReference>
<comment type="subcellular location">
    <subcellularLocation>
        <location evidence="9">Endoplasmic reticulum membrane</location>
        <topology evidence="9">Multi-pass membrane protein</topology>
    </subcellularLocation>
</comment>
<keyword evidence="4 9" id="KW-0256">Endoplasmic reticulum</keyword>
<dbReference type="GO" id="GO:0005778">
    <property type="term" value="C:peroxisomal membrane"/>
    <property type="evidence" value="ECO:0007669"/>
    <property type="project" value="TreeGrafter"/>
</dbReference>
<dbReference type="EMBL" id="JACMSC010000016">
    <property type="protein sequence ID" value="KAG6481113.1"/>
    <property type="molecule type" value="Genomic_DNA"/>
</dbReference>
<comment type="pathway">
    <text evidence="2 9">Metabolic intermediate biosynthesis; (R)-mevalonate biosynthesis; (R)-mevalonate from acetyl-CoA: step 3/3.</text>
</comment>
<name>A0A8J5KL96_ZINOF</name>
<dbReference type="InterPro" id="IPR009029">
    <property type="entry name" value="HMG_CoA_Rdtase_sub-bd_dom_sf"/>
</dbReference>
<dbReference type="PRINTS" id="PR00071">
    <property type="entry name" value="HMGCOARDTASE"/>
</dbReference>
<reference evidence="10 11" key="1">
    <citation type="submission" date="2020-08" db="EMBL/GenBank/DDBJ databases">
        <title>Plant Genome Project.</title>
        <authorList>
            <person name="Zhang R.-G."/>
        </authorList>
    </citation>
    <scope>NUCLEOTIDE SEQUENCE [LARGE SCALE GENOMIC DNA]</scope>
    <source>
        <tissue evidence="10">Rhizome</tissue>
    </source>
</reference>
<evidence type="ECO:0000256" key="4">
    <source>
        <dbReference type="ARBA" id="ARBA00022824"/>
    </source>
</evidence>
<dbReference type="GO" id="GO:0016126">
    <property type="term" value="P:sterol biosynthetic process"/>
    <property type="evidence" value="ECO:0007669"/>
    <property type="project" value="TreeGrafter"/>
</dbReference>
<dbReference type="CDD" id="cd00643">
    <property type="entry name" value="HMG-CoA_reductase_classI"/>
    <property type="match status" value="1"/>
</dbReference>
<feature type="transmembrane region" description="Helical" evidence="9">
    <location>
        <begin position="59"/>
        <end position="81"/>
    </location>
</feature>
<accession>A0A8J5KL96</accession>
<dbReference type="NCBIfam" id="TIGR00533">
    <property type="entry name" value="HMG_CoA_R_NADP"/>
    <property type="match status" value="1"/>
</dbReference>
<dbReference type="PROSITE" id="PS50065">
    <property type="entry name" value="HMG_COA_REDUCTASE_4"/>
    <property type="match status" value="1"/>
</dbReference>
<dbReference type="Proteomes" id="UP000734854">
    <property type="component" value="Unassembled WGS sequence"/>
</dbReference>
<dbReference type="Pfam" id="PF00368">
    <property type="entry name" value="HMG-CoA_red"/>
    <property type="match status" value="1"/>
</dbReference>
<dbReference type="PANTHER" id="PTHR10572:SF24">
    <property type="entry name" value="3-HYDROXY-3-METHYLGLUTARYL-COENZYME A REDUCTASE"/>
    <property type="match status" value="1"/>
</dbReference>
<evidence type="ECO:0000256" key="5">
    <source>
        <dbReference type="ARBA" id="ARBA00022857"/>
    </source>
</evidence>